<comment type="caution">
    <text evidence="3">The sequence shown here is derived from an EMBL/GenBank/DDBJ whole genome shotgun (WGS) entry which is preliminary data.</text>
</comment>
<dbReference type="AlphaFoldDB" id="A0A8J7KB23"/>
<dbReference type="InterPro" id="IPR037217">
    <property type="entry name" value="Trp/Indoleamine_2_3_dOase-like"/>
</dbReference>
<evidence type="ECO:0000256" key="1">
    <source>
        <dbReference type="ARBA" id="ARBA00022723"/>
    </source>
</evidence>
<keyword evidence="1" id="KW-0479">Metal-binding</keyword>
<dbReference type="InterPro" id="IPR000898">
    <property type="entry name" value="Indolamine_dOase"/>
</dbReference>
<evidence type="ECO:0000256" key="2">
    <source>
        <dbReference type="ARBA" id="ARBA00023004"/>
    </source>
</evidence>
<accession>A0A8J7KB23</accession>
<dbReference type="GO" id="GO:0046872">
    <property type="term" value="F:metal ion binding"/>
    <property type="evidence" value="ECO:0007669"/>
    <property type="project" value="UniProtKB-KW"/>
</dbReference>
<keyword evidence="4" id="KW-1185">Reference proteome</keyword>
<dbReference type="GO" id="GO:0016491">
    <property type="term" value="F:oxidoreductase activity"/>
    <property type="evidence" value="ECO:0007669"/>
    <property type="project" value="UniProtKB-ARBA"/>
</dbReference>
<dbReference type="GO" id="GO:0020037">
    <property type="term" value="F:heme binding"/>
    <property type="evidence" value="ECO:0007669"/>
    <property type="project" value="InterPro"/>
</dbReference>
<dbReference type="Pfam" id="PF01231">
    <property type="entry name" value="IDO"/>
    <property type="match status" value="1"/>
</dbReference>
<sequence>MDDHLRTAFRRRGFLPAEDPDSRLTLGERFEIIDQIGNDLPSLLLEPEFRSYMRAQVLPEWPHPNIPPKLLSQAHLYYLRLGFIASGYINQIGQPVTHSLPANIARPLCQIAELLERPPMLSYDGYALYNWKRFDPDRGIELGNIDTVQNFVHLYDEHWFILIHVEIEALAARMMDAMMTLDDSAGVDDHDAVDNSLLQISAALDNVLQVLRRIPEKMSDELYFSRFRPYIGQFRDVTYESMGQVVNFRGETGAQSSMMPMLVEFMKIPHQPNRLISHLNDMRHYMPKAHVEWLDVVHAMPDVRPVATPETFNRVLEQMAEFREVHYHWAIKYIARRCNDQHGTGGTPYLKWLKYLIDETRQHQVQG</sequence>
<proteinExistence type="predicted"/>
<dbReference type="RefSeq" id="WP_193954395.1">
    <property type="nucleotide sequence ID" value="NZ_JADEYS010000017.1"/>
</dbReference>
<dbReference type="Gene3D" id="1.20.58.480">
    <property type="match status" value="1"/>
</dbReference>
<dbReference type="Proteomes" id="UP000640333">
    <property type="component" value="Unassembled WGS sequence"/>
</dbReference>
<gene>
    <name evidence="3" type="ORF">IOQ59_15690</name>
</gene>
<dbReference type="PANTHER" id="PTHR28657:SF5">
    <property type="entry name" value="INDOLEAMINE 2,3-DIOXYGENASE"/>
    <property type="match status" value="1"/>
</dbReference>
<evidence type="ECO:0000313" key="3">
    <source>
        <dbReference type="EMBL" id="MBE9398701.1"/>
    </source>
</evidence>
<name>A0A8J7KB23_9GAMM</name>
<dbReference type="PANTHER" id="PTHR28657">
    <property type="entry name" value="INDOLEAMINE 2,3-DIOXYGENASE"/>
    <property type="match status" value="1"/>
</dbReference>
<dbReference type="EMBL" id="JADEYS010000017">
    <property type="protein sequence ID" value="MBE9398701.1"/>
    <property type="molecule type" value="Genomic_DNA"/>
</dbReference>
<evidence type="ECO:0000313" key="4">
    <source>
        <dbReference type="Proteomes" id="UP000640333"/>
    </source>
</evidence>
<dbReference type="GO" id="GO:0019441">
    <property type="term" value="P:L-tryptophan catabolic process to kynurenine"/>
    <property type="evidence" value="ECO:0007669"/>
    <property type="project" value="InterPro"/>
</dbReference>
<keyword evidence="2" id="KW-0408">Iron</keyword>
<organism evidence="3 4">
    <name type="scientific">Pontibacterium sinense</name>
    <dbReference type="NCBI Taxonomy" id="2781979"/>
    <lineage>
        <taxon>Bacteria</taxon>
        <taxon>Pseudomonadati</taxon>
        <taxon>Pseudomonadota</taxon>
        <taxon>Gammaproteobacteria</taxon>
        <taxon>Oceanospirillales</taxon>
        <taxon>Oceanospirillaceae</taxon>
        <taxon>Pontibacterium</taxon>
    </lineage>
</organism>
<reference evidence="3" key="1">
    <citation type="submission" date="2020-10" db="EMBL/GenBank/DDBJ databases">
        <title>Bacterium isolated from coastal waters sediment.</title>
        <authorList>
            <person name="Chen R.-J."/>
            <person name="Lu D.-C."/>
            <person name="Zhu K.-L."/>
            <person name="Du Z.-J."/>
        </authorList>
    </citation>
    <scope>NUCLEOTIDE SEQUENCE</scope>
    <source>
        <strain evidence="3">N1Y112</strain>
    </source>
</reference>
<dbReference type="SUPFAM" id="SSF140959">
    <property type="entry name" value="Indolic compounds 2,3-dioxygenase-like"/>
    <property type="match status" value="1"/>
</dbReference>
<evidence type="ECO:0008006" key="5">
    <source>
        <dbReference type="Google" id="ProtNLM"/>
    </source>
</evidence>
<protein>
    <recommendedName>
        <fullName evidence="5">Indoleamine 2,3-dioxygenase</fullName>
    </recommendedName>
</protein>